<proteinExistence type="predicted"/>
<sequence>MNFKTVVNTSFHDIPVEDYFDGACPKCGSLILKIRSSYNRELPDLGAPRRKCFTRIKINYFECETCGNSFSPKHPDYPPKLEYTPSIIHYALERYYRDNISGKKIADVLKNSHEVEVPLDTVNSWIKRHSTEYLKSINQEKKLDHPELIKTATIDGTFTSTGRDVIGKKKPVVSLSLTKQKNGTYLLTLSEMRY</sequence>
<organism evidence="1">
    <name type="scientific">marine sediment metagenome</name>
    <dbReference type="NCBI Taxonomy" id="412755"/>
    <lineage>
        <taxon>unclassified sequences</taxon>
        <taxon>metagenomes</taxon>
        <taxon>ecological metagenomes</taxon>
    </lineage>
</organism>
<accession>A0A0F9P938</accession>
<comment type="caution">
    <text evidence="1">The sequence shown here is derived from an EMBL/GenBank/DDBJ whole genome shotgun (WGS) entry which is preliminary data.</text>
</comment>
<protein>
    <recommendedName>
        <fullName evidence="2">Transposase</fullName>
    </recommendedName>
</protein>
<evidence type="ECO:0008006" key="2">
    <source>
        <dbReference type="Google" id="ProtNLM"/>
    </source>
</evidence>
<dbReference type="EMBL" id="LAZR01006748">
    <property type="protein sequence ID" value="KKM89907.1"/>
    <property type="molecule type" value="Genomic_DNA"/>
</dbReference>
<name>A0A0F9P938_9ZZZZ</name>
<reference evidence="1" key="1">
    <citation type="journal article" date="2015" name="Nature">
        <title>Complex archaea that bridge the gap between prokaryotes and eukaryotes.</title>
        <authorList>
            <person name="Spang A."/>
            <person name="Saw J.H."/>
            <person name="Jorgensen S.L."/>
            <person name="Zaremba-Niedzwiedzka K."/>
            <person name="Martijn J."/>
            <person name="Lind A.E."/>
            <person name="van Eijk R."/>
            <person name="Schleper C."/>
            <person name="Guy L."/>
            <person name="Ettema T.J."/>
        </authorList>
    </citation>
    <scope>NUCLEOTIDE SEQUENCE</scope>
</reference>
<dbReference type="AlphaFoldDB" id="A0A0F9P938"/>
<gene>
    <name evidence="1" type="ORF">LCGC14_1243920</name>
</gene>
<evidence type="ECO:0000313" key="1">
    <source>
        <dbReference type="EMBL" id="KKM89907.1"/>
    </source>
</evidence>